<evidence type="ECO:0000313" key="3">
    <source>
        <dbReference type="EnsemblPlants" id="AUR62005392-RA:cds"/>
    </source>
</evidence>
<dbReference type="RefSeq" id="XP_021742686.1">
    <property type="nucleotide sequence ID" value="XM_021886994.1"/>
</dbReference>
<keyword evidence="4" id="KW-1185">Reference proteome</keyword>
<evidence type="ECO:0000313" key="4">
    <source>
        <dbReference type="Proteomes" id="UP000596660"/>
    </source>
</evidence>
<accession>A0A803L0K4</accession>
<proteinExistence type="predicted"/>
<dbReference type="AlphaFoldDB" id="A0A803L0K4"/>
<dbReference type="PANTHER" id="PTHR31385:SF1">
    <property type="entry name" value="PUTATIVE (DUF220)-RELATED"/>
    <property type="match status" value="1"/>
</dbReference>
<dbReference type="PANTHER" id="PTHR31385">
    <property type="entry name" value="PUTATIVE (DUF220)-RELATED"/>
    <property type="match status" value="1"/>
</dbReference>
<evidence type="ECO:0000256" key="1">
    <source>
        <dbReference type="SAM" id="MobiDB-lite"/>
    </source>
</evidence>
<feature type="region of interest" description="Disordered" evidence="1">
    <location>
        <begin position="1"/>
        <end position="20"/>
    </location>
</feature>
<reference evidence="3" key="2">
    <citation type="submission" date="2021-03" db="UniProtKB">
        <authorList>
            <consortium name="EnsemblPlants"/>
        </authorList>
    </citation>
    <scope>IDENTIFICATION</scope>
</reference>
<dbReference type="OrthoDB" id="530906at2759"/>
<gene>
    <name evidence="3" type="primary">LOC110708774</name>
</gene>
<name>A0A803L0K4_CHEQI</name>
<evidence type="ECO:0000259" key="2">
    <source>
        <dbReference type="Pfam" id="PF02713"/>
    </source>
</evidence>
<dbReference type="InterPro" id="IPR003863">
    <property type="entry name" value="DUF220"/>
</dbReference>
<protein>
    <recommendedName>
        <fullName evidence="2">DUF220 domain-containing protein</fullName>
    </recommendedName>
</protein>
<dbReference type="KEGG" id="cqi:110708774"/>
<organism evidence="3 4">
    <name type="scientific">Chenopodium quinoa</name>
    <name type="common">Quinoa</name>
    <dbReference type="NCBI Taxonomy" id="63459"/>
    <lineage>
        <taxon>Eukaryota</taxon>
        <taxon>Viridiplantae</taxon>
        <taxon>Streptophyta</taxon>
        <taxon>Embryophyta</taxon>
        <taxon>Tracheophyta</taxon>
        <taxon>Spermatophyta</taxon>
        <taxon>Magnoliopsida</taxon>
        <taxon>eudicotyledons</taxon>
        <taxon>Gunneridae</taxon>
        <taxon>Pentapetalae</taxon>
        <taxon>Caryophyllales</taxon>
        <taxon>Chenopodiaceae</taxon>
        <taxon>Chenopodioideae</taxon>
        <taxon>Atripliceae</taxon>
        <taxon>Chenopodium</taxon>
    </lineage>
</organism>
<dbReference type="Proteomes" id="UP000596660">
    <property type="component" value="Unplaced"/>
</dbReference>
<dbReference type="Gene3D" id="3.30.530.20">
    <property type="match status" value="1"/>
</dbReference>
<dbReference type="OMA" id="ENPSWAD"/>
<dbReference type="GeneID" id="110708774"/>
<reference evidence="3" key="1">
    <citation type="journal article" date="2017" name="Nature">
        <title>The genome of Chenopodium quinoa.</title>
        <authorList>
            <person name="Jarvis D.E."/>
            <person name="Ho Y.S."/>
            <person name="Lightfoot D.J."/>
            <person name="Schmoeckel S.M."/>
            <person name="Li B."/>
            <person name="Borm T.J.A."/>
            <person name="Ohyanagi H."/>
            <person name="Mineta K."/>
            <person name="Michell C.T."/>
            <person name="Saber N."/>
            <person name="Kharbatia N.M."/>
            <person name="Rupper R.R."/>
            <person name="Sharp A.R."/>
            <person name="Dally N."/>
            <person name="Boughton B.A."/>
            <person name="Woo Y.H."/>
            <person name="Gao G."/>
            <person name="Schijlen E.G.W.M."/>
            <person name="Guo X."/>
            <person name="Momin A.A."/>
            <person name="Negrao S."/>
            <person name="Al-Babili S."/>
            <person name="Gehring C."/>
            <person name="Roessner U."/>
            <person name="Jung C."/>
            <person name="Murphy K."/>
            <person name="Arold S.T."/>
            <person name="Gojobori T."/>
            <person name="van der Linden C.G."/>
            <person name="van Loo E.N."/>
            <person name="Jellen E.N."/>
            <person name="Maughan P.J."/>
            <person name="Tester M."/>
        </authorList>
    </citation>
    <scope>NUCLEOTIDE SEQUENCE [LARGE SCALE GENOMIC DNA]</scope>
    <source>
        <strain evidence="3">cv. PI 614886</strain>
    </source>
</reference>
<dbReference type="SUPFAM" id="SSF55961">
    <property type="entry name" value="Bet v1-like"/>
    <property type="match status" value="1"/>
</dbReference>
<dbReference type="InterPro" id="IPR023393">
    <property type="entry name" value="START-like_dom_sf"/>
</dbReference>
<dbReference type="Pfam" id="PF02713">
    <property type="entry name" value="DUF220"/>
    <property type="match status" value="1"/>
</dbReference>
<dbReference type="Gramene" id="AUR62005392-RA">
    <property type="protein sequence ID" value="AUR62005392-RA:cds"/>
    <property type="gene ID" value="AUR62005392"/>
</dbReference>
<dbReference type="EnsemblPlants" id="AUR62005392-RA">
    <property type="protein sequence ID" value="AUR62005392-RA:cds"/>
    <property type="gene ID" value="AUR62005392"/>
</dbReference>
<sequence>MGETKMSATSQTTDRNQNSMLIDPAFPKFFTQAPQRMQNFFKSHLRQKGKVEEGKGVLEPQQFVRKEEKSSTDWEADLQKQLQLWRANPHWGSPPPEINVTVPEGSLCNLHVELDVGLPPDAVYNIVTDPDSKRVFRNIKEVVSRKVLVDEGSRQVVEVEQAAIWKFLWLSGTISVHVLVDQNREDHSMRFKQVNTGFMKKFEGCWSVEPVFVDEKICSPFKPKTLSEYRSCTGGKGRVGSRVSLEQLLQPAIVPPPPISWYLRGITSKTSETLMNYLLEEVARVKGISPAVSSNCDEKLVQEITNEVKIDEVHDIKKRWALRRRNAMLYRKKQEYSSAS</sequence>
<feature type="domain" description="DUF220" evidence="2">
    <location>
        <begin position="171"/>
        <end position="242"/>
    </location>
</feature>